<evidence type="ECO:0000313" key="4">
    <source>
        <dbReference type="Proteomes" id="UP000322214"/>
    </source>
</evidence>
<dbReference type="Gene3D" id="3.30.1950.10">
    <property type="entry name" value="wza like domain"/>
    <property type="match status" value="1"/>
</dbReference>
<name>A0A5B9PE29_9BACT</name>
<dbReference type="EMBL" id="CP042912">
    <property type="protein sequence ID" value="QEG22826.1"/>
    <property type="molecule type" value="Genomic_DNA"/>
</dbReference>
<evidence type="ECO:0000313" key="3">
    <source>
        <dbReference type="EMBL" id="QEG22826.1"/>
    </source>
</evidence>
<evidence type="ECO:0000256" key="1">
    <source>
        <dbReference type="ARBA" id="ARBA00022729"/>
    </source>
</evidence>
<dbReference type="STRING" id="980251.GCA_001642875_01500"/>
<dbReference type="GO" id="GO:0015159">
    <property type="term" value="F:polysaccharide transmembrane transporter activity"/>
    <property type="evidence" value="ECO:0007669"/>
    <property type="project" value="InterPro"/>
</dbReference>
<dbReference type="PANTHER" id="PTHR33619">
    <property type="entry name" value="POLYSACCHARIDE EXPORT PROTEIN GFCE-RELATED"/>
    <property type="match status" value="1"/>
</dbReference>
<dbReference type="Proteomes" id="UP000322214">
    <property type="component" value="Chromosome"/>
</dbReference>
<gene>
    <name evidence="3" type="ORF">MFFC18_27110</name>
</gene>
<proteinExistence type="predicted"/>
<dbReference type="Pfam" id="PF02563">
    <property type="entry name" value="Poly_export"/>
    <property type="match status" value="1"/>
</dbReference>
<accession>A0A5B9PE29</accession>
<dbReference type="PANTHER" id="PTHR33619:SF3">
    <property type="entry name" value="POLYSACCHARIDE EXPORT PROTEIN GFCE-RELATED"/>
    <property type="match status" value="1"/>
</dbReference>
<dbReference type="KEGG" id="mff:MFFC18_27110"/>
<organism evidence="3 4">
    <name type="scientific">Mariniblastus fucicola</name>
    <dbReference type="NCBI Taxonomy" id="980251"/>
    <lineage>
        <taxon>Bacteria</taxon>
        <taxon>Pseudomonadati</taxon>
        <taxon>Planctomycetota</taxon>
        <taxon>Planctomycetia</taxon>
        <taxon>Pirellulales</taxon>
        <taxon>Pirellulaceae</taxon>
        <taxon>Mariniblastus</taxon>
    </lineage>
</organism>
<dbReference type="RefSeq" id="WP_148618851.1">
    <property type="nucleotide sequence ID" value="NZ_CP042912.1"/>
</dbReference>
<keyword evidence="4" id="KW-1185">Reference proteome</keyword>
<dbReference type="AlphaFoldDB" id="A0A5B9PE29"/>
<sequence length="433" mass="47047">MKWEIRHMNAVITKTRLWATTFLCVAVSGLSGCQSYGPTDLTPASEVLNAACCKPDTTTQINFLTLRQSPPQQYILGRGDTLGIYIQGITGDKDVPPPVHFPEDAGQQPALGYPVPIRDDGYISLPLIKPLRIAGMTLADAEKEIVDAYSEEEILLEGSEKIIVTLMKRRTYNILVIREDLTTAAGARNSIRDNETFIDDSMQTQSFSIELPAYENDVLHALSETGGMPGERALNELLVLRGGLNNFTNVNAIVQEVGGPMGGNSNGTTIDDANVIRIPIEAERNEFPNIDEADITLQDGDIVYIKGRERDVFYTGGLLDGGRFPLPRDYDIDVLEAMALAGGNGSATAGGGSSSSFSGIGSILPATQVTVLRKCGCEQVAIDVDLRYALSDPTERVIIQPGDLIILEYRKPELITNSVLSVFQFGGIFQLFR</sequence>
<dbReference type="InterPro" id="IPR003715">
    <property type="entry name" value="Poly_export_N"/>
</dbReference>
<keyword evidence="1" id="KW-0732">Signal</keyword>
<dbReference type="InterPro" id="IPR049712">
    <property type="entry name" value="Poly_export"/>
</dbReference>
<reference evidence="3 4" key="1">
    <citation type="submission" date="2019-08" db="EMBL/GenBank/DDBJ databases">
        <title>Deep-cultivation of Planctomycetes and their phenomic and genomic characterization uncovers novel biology.</title>
        <authorList>
            <person name="Wiegand S."/>
            <person name="Jogler M."/>
            <person name="Boedeker C."/>
            <person name="Pinto D."/>
            <person name="Vollmers J."/>
            <person name="Rivas-Marin E."/>
            <person name="Kohn T."/>
            <person name="Peeters S.H."/>
            <person name="Heuer A."/>
            <person name="Rast P."/>
            <person name="Oberbeckmann S."/>
            <person name="Bunk B."/>
            <person name="Jeske O."/>
            <person name="Meyerdierks A."/>
            <person name="Storesund J.E."/>
            <person name="Kallscheuer N."/>
            <person name="Luecker S."/>
            <person name="Lage O.M."/>
            <person name="Pohl T."/>
            <person name="Merkel B.J."/>
            <person name="Hornburger P."/>
            <person name="Mueller R.-W."/>
            <person name="Bruemmer F."/>
            <person name="Labrenz M."/>
            <person name="Spormann A.M."/>
            <person name="Op den Camp H."/>
            <person name="Overmann J."/>
            <person name="Amann R."/>
            <person name="Jetten M.S.M."/>
            <person name="Mascher T."/>
            <person name="Medema M.H."/>
            <person name="Devos D.P."/>
            <person name="Kaster A.-K."/>
            <person name="Ovreas L."/>
            <person name="Rohde M."/>
            <person name="Galperin M.Y."/>
            <person name="Jogler C."/>
        </authorList>
    </citation>
    <scope>NUCLEOTIDE SEQUENCE [LARGE SCALE GENOMIC DNA]</scope>
    <source>
        <strain evidence="3 4">FC18</strain>
    </source>
</reference>
<dbReference type="PROSITE" id="PS51257">
    <property type="entry name" value="PROKAR_LIPOPROTEIN"/>
    <property type="match status" value="1"/>
</dbReference>
<evidence type="ECO:0000259" key="2">
    <source>
        <dbReference type="Pfam" id="PF02563"/>
    </source>
</evidence>
<protein>
    <submittedName>
        <fullName evidence="3">Polysaccharide biosynthesis/export protein</fullName>
    </submittedName>
</protein>
<dbReference type="OrthoDB" id="233929at2"/>
<feature type="domain" description="Polysaccharide export protein N-terminal" evidence="2">
    <location>
        <begin position="69"/>
        <end position="151"/>
    </location>
</feature>